<sequence length="42" mass="4440">MLRPSIQTPFILAASVPTHPNLVIPAHSPQFAQASGSDQRAS</sequence>
<name>A0A0A9K667_ARUDO</name>
<reference evidence="1" key="2">
    <citation type="journal article" date="2015" name="Data Brief">
        <title>Shoot transcriptome of the giant reed, Arundo donax.</title>
        <authorList>
            <person name="Barrero R.A."/>
            <person name="Guerrero F.D."/>
            <person name="Moolhuijzen P."/>
            <person name="Goolsby J.A."/>
            <person name="Tidwell J."/>
            <person name="Bellgard S.E."/>
            <person name="Bellgard M.I."/>
        </authorList>
    </citation>
    <scope>NUCLEOTIDE SEQUENCE</scope>
    <source>
        <tissue evidence="1">Shoot tissue taken approximately 20 cm above the soil surface</tissue>
    </source>
</reference>
<protein>
    <submittedName>
        <fullName evidence="1">Uncharacterized protein</fullName>
    </submittedName>
</protein>
<accession>A0A0A9K667</accession>
<evidence type="ECO:0000313" key="1">
    <source>
        <dbReference type="EMBL" id="JAE03460.1"/>
    </source>
</evidence>
<dbReference type="EMBL" id="GBRH01194436">
    <property type="protein sequence ID" value="JAE03460.1"/>
    <property type="molecule type" value="Transcribed_RNA"/>
</dbReference>
<dbReference type="AlphaFoldDB" id="A0A0A9K667"/>
<organism evidence="1">
    <name type="scientific">Arundo donax</name>
    <name type="common">Giant reed</name>
    <name type="synonym">Donax arundinaceus</name>
    <dbReference type="NCBI Taxonomy" id="35708"/>
    <lineage>
        <taxon>Eukaryota</taxon>
        <taxon>Viridiplantae</taxon>
        <taxon>Streptophyta</taxon>
        <taxon>Embryophyta</taxon>
        <taxon>Tracheophyta</taxon>
        <taxon>Spermatophyta</taxon>
        <taxon>Magnoliopsida</taxon>
        <taxon>Liliopsida</taxon>
        <taxon>Poales</taxon>
        <taxon>Poaceae</taxon>
        <taxon>PACMAD clade</taxon>
        <taxon>Arundinoideae</taxon>
        <taxon>Arundineae</taxon>
        <taxon>Arundo</taxon>
    </lineage>
</organism>
<proteinExistence type="predicted"/>
<reference evidence="1" key="1">
    <citation type="submission" date="2014-09" db="EMBL/GenBank/DDBJ databases">
        <authorList>
            <person name="Magalhaes I.L.F."/>
            <person name="Oliveira U."/>
            <person name="Santos F.R."/>
            <person name="Vidigal T.H.D.A."/>
            <person name="Brescovit A.D."/>
            <person name="Santos A.J."/>
        </authorList>
    </citation>
    <scope>NUCLEOTIDE SEQUENCE</scope>
    <source>
        <tissue evidence="1">Shoot tissue taken approximately 20 cm above the soil surface</tissue>
    </source>
</reference>